<reference evidence="1 2" key="1">
    <citation type="submission" date="2020-10" db="EMBL/GenBank/DDBJ databases">
        <title>Complete genome sequence of Thermosphaera aggregans strain 3507.</title>
        <authorList>
            <person name="Zayulina K.S."/>
            <person name="Elcheninov A.G."/>
            <person name="Toshchakov S.V."/>
            <person name="Kublanov I.V."/>
            <person name="Kochetkova T.V."/>
        </authorList>
    </citation>
    <scope>NUCLEOTIDE SEQUENCE [LARGE SCALE GENOMIC DNA]</scope>
    <source>
        <strain evidence="1 2">3507</strain>
    </source>
</reference>
<proteinExistence type="predicted"/>
<dbReference type="Proteomes" id="UP000593766">
    <property type="component" value="Chromosome"/>
</dbReference>
<dbReference type="RefSeq" id="WP_193436459.1">
    <property type="nucleotide sequence ID" value="NZ_CP063144.1"/>
</dbReference>
<gene>
    <name evidence="1" type="ORF">IMZ38_01630</name>
</gene>
<evidence type="ECO:0000313" key="2">
    <source>
        <dbReference type="Proteomes" id="UP000593766"/>
    </source>
</evidence>
<accession>A0A7M1UTT5</accession>
<dbReference type="KEGG" id="tcs:IMZ38_01630"/>
<sequence>MIKWEWIVEWVKQIRWEWIATTMFFYVWVSILISDDEMSKTTELEKMPETSVVCPKCYAMGVRFVVHEVMDRNELMRYSVAYCPNCGFTVITDEKAEYVRHIKNGSREQAKELAKRIREYREFAQKLNLDELVEKLKKTPETSVDCPKCYAMGVRFVVHEVMDRNELMRYSVAYCPNCGFTVITDEKAEYVRHIKNGSREQAKELAKRIREYFQHIRCGEIEMRLNLEELVEELKKMHGTLVACPMCGRPGVKYDVYAETYLGKPISYLVAYCPNCGFTVITDEEAEYICHIKNGSREQAIKLAKRIREYFQHIDNLFEEKMK</sequence>
<organism evidence="1 2">
    <name type="scientific">Thermosphaera chiliense</name>
    <dbReference type="NCBI Taxonomy" id="3402707"/>
    <lineage>
        <taxon>Archaea</taxon>
        <taxon>Thermoproteota</taxon>
        <taxon>Thermoprotei</taxon>
        <taxon>Desulfurococcales</taxon>
        <taxon>Desulfurococcaceae</taxon>
        <taxon>Thermosphaera</taxon>
    </lineage>
</organism>
<name>A0A7M1UTT5_9CREN</name>
<evidence type="ECO:0000313" key="1">
    <source>
        <dbReference type="EMBL" id="QOR94662.1"/>
    </source>
</evidence>
<protein>
    <submittedName>
        <fullName evidence="1">Uncharacterized protein</fullName>
    </submittedName>
</protein>
<dbReference type="AlphaFoldDB" id="A0A7M1UTT5"/>
<keyword evidence="2" id="KW-1185">Reference proteome</keyword>
<dbReference type="GeneID" id="59454078"/>
<dbReference type="EMBL" id="CP063144">
    <property type="protein sequence ID" value="QOR94662.1"/>
    <property type="molecule type" value="Genomic_DNA"/>
</dbReference>